<dbReference type="AlphaFoldDB" id="A0A518K964"/>
<dbReference type="RefSeq" id="WP_145112662.1">
    <property type="nucleotide sequence ID" value="NZ_CP036349.1"/>
</dbReference>
<evidence type="ECO:0000313" key="1">
    <source>
        <dbReference type="EMBL" id="QDV74334.1"/>
    </source>
</evidence>
<dbReference type="Proteomes" id="UP000316426">
    <property type="component" value="Chromosome"/>
</dbReference>
<proteinExistence type="predicted"/>
<protein>
    <submittedName>
        <fullName evidence="1">Uncharacterized protein</fullName>
    </submittedName>
</protein>
<name>A0A518K964_9BACT</name>
<sequence>MTLVIGDRREVQLPNHVTHLPRLANLDSKDLHASQAIALCQRVMSDPTETSSDRAVALC</sequence>
<reference evidence="1 2" key="1">
    <citation type="submission" date="2019-02" db="EMBL/GenBank/DDBJ databases">
        <title>Deep-cultivation of Planctomycetes and their phenomic and genomic characterization uncovers novel biology.</title>
        <authorList>
            <person name="Wiegand S."/>
            <person name="Jogler M."/>
            <person name="Boedeker C."/>
            <person name="Pinto D."/>
            <person name="Vollmers J."/>
            <person name="Rivas-Marin E."/>
            <person name="Kohn T."/>
            <person name="Peeters S.H."/>
            <person name="Heuer A."/>
            <person name="Rast P."/>
            <person name="Oberbeckmann S."/>
            <person name="Bunk B."/>
            <person name="Jeske O."/>
            <person name="Meyerdierks A."/>
            <person name="Storesund J.E."/>
            <person name="Kallscheuer N."/>
            <person name="Luecker S."/>
            <person name="Lage O.M."/>
            <person name="Pohl T."/>
            <person name="Merkel B.J."/>
            <person name="Hornburger P."/>
            <person name="Mueller R.-W."/>
            <person name="Bruemmer F."/>
            <person name="Labrenz M."/>
            <person name="Spormann A.M."/>
            <person name="Op den Camp H."/>
            <person name="Overmann J."/>
            <person name="Amann R."/>
            <person name="Jetten M.S.M."/>
            <person name="Mascher T."/>
            <person name="Medema M.H."/>
            <person name="Devos D.P."/>
            <person name="Kaster A.-K."/>
            <person name="Ovreas L."/>
            <person name="Rohde M."/>
            <person name="Galperin M.Y."/>
            <person name="Jogler C."/>
        </authorList>
    </citation>
    <scope>NUCLEOTIDE SEQUENCE [LARGE SCALE GENOMIC DNA]</scope>
    <source>
        <strain evidence="1 2">Spa11</strain>
    </source>
</reference>
<keyword evidence="2" id="KW-1185">Reference proteome</keyword>
<dbReference type="KEGG" id="bmei:Spa11_25370"/>
<accession>A0A518K964</accession>
<organism evidence="1 2">
    <name type="scientific">Botrimarina mediterranea</name>
    <dbReference type="NCBI Taxonomy" id="2528022"/>
    <lineage>
        <taxon>Bacteria</taxon>
        <taxon>Pseudomonadati</taxon>
        <taxon>Planctomycetota</taxon>
        <taxon>Planctomycetia</taxon>
        <taxon>Pirellulales</taxon>
        <taxon>Lacipirellulaceae</taxon>
        <taxon>Botrimarina</taxon>
    </lineage>
</organism>
<dbReference type="EMBL" id="CP036349">
    <property type="protein sequence ID" value="QDV74334.1"/>
    <property type="molecule type" value="Genomic_DNA"/>
</dbReference>
<gene>
    <name evidence="1" type="ORF">Spa11_25370</name>
</gene>
<evidence type="ECO:0000313" key="2">
    <source>
        <dbReference type="Proteomes" id="UP000316426"/>
    </source>
</evidence>